<comment type="caution">
    <text evidence="1">The sequence shown here is derived from an EMBL/GenBank/DDBJ whole genome shotgun (WGS) entry which is preliminary data.</text>
</comment>
<proteinExistence type="predicted"/>
<dbReference type="EMBL" id="JAGPYQ010000004">
    <property type="protein sequence ID" value="MBQ0855651.1"/>
    <property type="molecule type" value="Genomic_DNA"/>
</dbReference>
<dbReference type="AlphaFoldDB" id="A0A940Y9C4"/>
<keyword evidence="1" id="KW-0614">Plasmid</keyword>
<name>A0A940Y9C4_9ACTN</name>
<dbReference type="RefSeq" id="WP_210894575.1">
    <property type="nucleotide sequence ID" value="NZ_JAGPYQ010000004.1"/>
</dbReference>
<keyword evidence="2" id="KW-1185">Reference proteome</keyword>
<evidence type="ECO:0000313" key="1">
    <source>
        <dbReference type="EMBL" id="MBQ0855651.1"/>
    </source>
</evidence>
<organism evidence="1 2">
    <name type="scientific">Streptomyces liliiviolaceus</name>
    <dbReference type="NCBI Taxonomy" id="2823109"/>
    <lineage>
        <taxon>Bacteria</taxon>
        <taxon>Bacillati</taxon>
        <taxon>Actinomycetota</taxon>
        <taxon>Actinomycetes</taxon>
        <taxon>Kitasatosporales</taxon>
        <taxon>Streptomycetaceae</taxon>
        <taxon>Streptomyces</taxon>
    </lineage>
</organism>
<dbReference type="Proteomes" id="UP000677413">
    <property type="component" value="Unassembled WGS sequence"/>
</dbReference>
<evidence type="ECO:0000313" key="2">
    <source>
        <dbReference type="Proteomes" id="UP000677413"/>
    </source>
</evidence>
<reference evidence="1 2" key="1">
    <citation type="submission" date="2021-04" db="EMBL/GenBank/DDBJ databases">
        <authorList>
            <person name="Tang X."/>
            <person name="Zhou X."/>
            <person name="Chen X."/>
            <person name="Cernava T."/>
            <person name="Zhang C."/>
        </authorList>
    </citation>
    <scope>NUCLEOTIDE SEQUENCE [LARGE SCALE GENOMIC DNA]</scope>
    <source>
        <strain evidence="1 2">BH-SS-21</strain>
        <plasmid evidence="1">p1</plasmid>
    </source>
</reference>
<sequence length="100" mass="11357">MTADGKTTVVHVCAKDAARAIKKHQFGRPVEAEVSRVPGALRWATHLLPLVEREDWLEEQRGYLADLPSRRACWGWVVRQLAAMPRYAYTVRTGREKEAA</sequence>
<gene>
    <name evidence="1" type="ORF">J8N05_46690</name>
</gene>
<protein>
    <submittedName>
        <fullName evidence="1">Uncharacterized protein</fullName>
    </submittedName>
</protein>
<geneLocation type="plasmid" evidence="1">
    <name>p1</name>
</geneLocation>
<accession>A0A940Y9C4</accession>